<proteinExistence type="predicted"/>
<keyword evidence="2" id="KW-1185">Reference proteome</keyword>
<accession>A0AAN9MZI9</accession>
<gene>
    <name evidence="1" type="ORF">VNO77_03353</name>
</gene>
<reference evidence="1 2" key="1">
    <citation type="submission" date="2024-01" db="EMBL/GenBank/DDBJ databases">
        <title>The genomes of 5 underutilized Papilionoideae crops provide insights into root nodulation and disease resistanc.</title>
        <authorList>
            <person name="Jiang F."/>
        </authorList>
    </citation>
    <scope>NUCLEOTIDE SEQUENCE [LARGE SCALE GENOMIC DNA]</scope>
    <source>
        <strain evidence="1">LVBAO_FW01</strain>
        <tissue evidence="1">Leaves</tissue>
    </source>
</reference>
<comment type="caution">
    <text evidence="1">The sequence shown here is derived from an EMBL/GenBank/DDBJ whole genome shotgun (WGS) entry which is preliminary data.</text>
</comment>
<dbReference type="EMBL" id="JAYMYQ010000001">
    <property type="protein sequence ID" value="KAK7361303.1"/>
    <property type="molecule type" value="Genomic_DNA"/>
</dbReference>
<dbReference type="Proteomes" id="UP001367508">
    <property type="component" value="Unassembled WGS sequence"/>
</dbReference>
<name>A0AAN9MZI9_CANGL</name>
<protein>
    <submittedName>
        <fullName evidence="1">Uncharacterized protein</fullName>
    </submittedName>
</protein>
<organism evidence="1 2">
    <name type="scientific">Canavalia gladiata</name>
    <name type="common">Sword bean</name>
    <name type="synonym">Dolichos gladiatus</name>
    <dbReference type="NCBI Taxonomy" id="3824"/>
    <lineage>
        <taxon>Eukaryota</taxon>
        <taxon>Viridiplantae</taxon>
        <taxon>Streptophyta</taxon>
        <taxon>Embryophyta</taxon>
        <taxon>Tracheophyta</taxon>
        <taxon>Spermatophyta</taxon>
        <taxon>Magnoliopsida</taxon>
        <taxon>eudicotyledons</taxon>
        <taxon>Gunneridae</taxon>
        <taxon>Pentapetalae</taxon>
        <taxon>rosids</taxon>
        <taxon>fabids</taxon>
        <taxon>Fabales</taxon>
        <taxon>Fabaceae</taxon>
        <taxon>Papilionoideae</taxon>
        <taxon>50 kb inversion clade</taxon>
        <taxon>NPAAA clade</taxon>
        <taxon>indigoferoid/millettioid clade</taxon>
        <taxon>Phaseoleae</taxon>
        <taxon>Canavalia</taxon>
    </lineage>
</organism>
<dbReference type="AlphaFoldDB" id="A0AAN9MZI9"/>
<sequence length="104" mass="11500">MLDKSALVGSDVYLVAYWGKTSGRSSYSPLVDYNAFRNVGNRTGSVADVFCKSACMKKLPMGYESNIDRAGTKLRHKFVIRVSCIFRLPFLQVVARAFGDPSPV</sequence>
<evidence type="ECO:0000313" key="1">
    <source>
        <dbReference type="EMBL" id="KAK7361303.1"/>
    </source>
</evidence>
<evidence type="ECO:0000313" key="2">
    <source>
        <dbReference type="Proteomes" id="UP001367508"/>
    </source>
</evidence>